<dbReference type="SUPFAM" id="SSF55194">
    <property type="entry name" value="Ribosome recycling factor, RRF"/>
    <property type="match status" value="1"/>
</dbReference>
<dbReference type="AlphaFoldDB" id="A0A8J6I1Y9"/>
<comment type="function">
    <text evidence="5">Responsible for the release of ribosomes from messenger RNA at the termination of protein biosynthesis. May increase the efficiency of translation by recycling ribosomes from one round of translation to another.</text>
</comment>
<dbReference type="RefSeq" id="WP_181339302.1">
    <property type="nucleotide sequence ID" value="NZ_JAAKDE010000008.1"/>
</dbReference>
<dbReference type="Pfam" id="PF01765">
    <property type="entry name" value="RRF"/>
    <property type="match status" value="1"/>
</dbReference>
<dbReference type="GO" id="GO:0006415">
    <property type="term" value="P:translational termination"/>
    <property type="evidence" value="ECO:0007669"/>
    <property type="project" value="UniProtKB-UniRule"/>
</dbReference>
<comment type="similarity">
    <text evidence="2 5">Belongs to the RRF family.</text>
</comment>
<dbReference type="PANTHER" id="PTHR20982:SF3">
    <property type="entry name" value="MITOCHONDRIAL RIBOSOME RECYCLING FACTOR PSEUDO 1"/>
    <property type="match status" value="1"/>
</dbReference>
<dbReference type="NCBIfam" id="TIGR00496">
    <property type="entry name" value="frr"/>
    <property type="match status" value="1"/>
</dbReference>
<feature type="domain" description="Ribosome recycling factor" evidence="6">
    <location>
        <begin position="9"/>
        <end position="171"/>
    </location>
</feature>
<accession>A0A8J6I1Y9</accession>
<evidence type="ECO:0000256" key="2">
    <source>
        <dbReference type="ARBA" id="ARBA00005912"/>
    </source>
</evidence>
<sequence length="173" mass="19742">MQKVIEVAKRDFATIRTGRANPAILDRVTVDYYGSQMPLNQVANISAPEPRMIVVQPWDKSILGEVERAILKADLGFNPTNDGNVIRLVVPQLTEERRRELVKLLKKDAEEKRVAIRNIRRDANECIKKLEKNGDITEDESKKGLDDIQKLTDKYIAEIDTLTANKEKEIMEV</sequence>
<evidence type="ECO:0000259" key="6">
    <source>
        <dbReference type="Pfam" id="PF01765"/>
    </source>
</evidence>
<dbReference type="FunFam" id="1.10.132.20:FF:000001">
    <property type="entry name" value="Ribosome-recycling factor"/>
    <property type="match status" value="1"/>
</dbReference>
<proteinExistence type="inferred from homology"/>
<gene>
    <name evidence="5 7" type="primary">frr</name>
    <name evidence="7" type="ORF">G5B42_04415</name>
</gene>
<comment type="subcellular location">
    <subcellularLocation>
        <location evidence="1 5">Cytoplasm</location>
    </subcellularLocation>
</comment>
<evidence type="ECO:0000256" key="4">
    <source>
        <dbReference type="ARBA" id="ARBA00022917"/>
    </source>
</evidence>
<evidence type="ECO:0000256" key="1">
    <source>
        <dbReference type="ARBA" id="ARBA00004496"/>
    </source>
</evidence>
<dbReference type="PANTHER" id="PTHR20982">
    <property type="entry name" value="RIBOSOME RECYCLING FACTOR"/>
    <property type="match status" value="1"/>
</dbReference>
<dbReference type="GO" id="GO:0005737">
    <property type="term" value="C:cytoplasm"/>
    <property type="evidence" value="ECO:0007669"/>
    <property type="project" value="UniProtKB-SubCell"/>
</dbReference>
<dbReference type="InterPro" id="IPR002661">
    <property type="entry name" value="Ribosome_recyc_fac"/>
</dbReference>
<evidence type="ECO:0000256" key="5">
    <source>
        <dbReference type="HAMAP-Rule" id="MF_00040"/>
    </source>
</evidence>
<dbReference type="EMBL" id="JAAKDE010000008">
    <property type="protein sequence ID" value="MBA2132787.1"/>
    <property type="molecule type" value="Genomic_DNA"/>
</dbReference>
<dbReference type="InterPro" id="IPR036191">
    <property type="entry name" value="RRF_sf"/>
</dbReference>
<dbReference type="CDD" id="cd00520">
    <property type="entry name" value="RRF"/>
    <property type="match status" value="1"/>
</dbReference>
<dbReference type="Gene3D" id="3.30.1360.40">
    <property type="match status" value="1"/>
</dbReference>
<dbReference type="InterPro" id="IPR023584">
    <property type="entry name" value="Ribosome_recyc_fac_dom"/>
</dbReference>
<protein>
    <recommendedName>
        <fullName evidence="5">Ribosome-recycling factor</fullName>
        <shortName evidence="5">RRF</shortName>
    </recommendedName>
    <alternativeName>
        <fullName evidence="5">Ribosome-releasing factor</fullName>
    </alternativeName>
</protein>
<evidence type="ECO:0000256" key="3">
    <source>
        <dbReference type="ARBA" id="ARBA00022490"/>
    </source>
</evidence>
<keyword evidence="8" id="KW-1185">Reference proteome</keyword>
<reference evidence="7" key="1">
    <citation type="submission" date="2020-06" db="EMBL/GenBank/DDBJ databases">
        <title>Novel chitinolytic bacterium.</title>
        <authorList>
            <person name="Ungkulpasvich U."/>
            <person name="Kosugi A."/>
            <person name="Uke A."/>
        </authorList>
    </citation>
    <scope>NUCLEOTIDE SEQUENCE</scope>
    <source>
        <strain evidence="7">UUS1-1</strain>
    </source>
</reference>
<evidence type="ECO:0000313" key="8">
    <source>
        <dbReference type="Proteomes" id="UP000657177"/>
    </source>
</evidence>
<keyword evidence="3 5" id="KW-0963">Cytoplasm</keyword>
<organism evidence="7 8">
    <name type="scientific">Capillibacterium thermochitinicola</name>
    <dbReference type="NCBI Taxonomy" id="2699427"/>
    <lineage>
        <taxon>Bacteria</taxon>
        <taxon>Bacillati</taxon>
        <taxon>Bacillota</taxon>
        <taxon>Capillibacterium</taxon>
    </lineage>
</organism>
<comment type="caution">
    <text evidence="7">The sequence shown here is derived from an EMBL/GenBank/DDBJ whole genome shotgun (WGS) entry which is preliminary data.</text>
</comment>
<keyword evidence="4 5" id="KW-0648">Protein biosynthesis</keyword>
<dbReference type="HAMAP" id="MF_00040">
    <property type="entry name" value="RRF"/>
    <property type="match status" value="1"/>
</dbReference>
<dbReference type="GO" id="GO:0043023">
    <property type="term" value="F:ribosomal large subunit binding"/>
    <property type="evidence" value="ECO:0007669"/>
    <property type="project" value="TreeGrafter"/>
</dbReference>
<evidence type="ECO:0000313" key="7">
    <source>
        <dbReference type="EMBL" id="MBA2132787.1"/>
    </source>
</evidence>
<dbReference type="Proteomes" id="UP000657177">
    <property type="component" value="Unassembled WGS sequence"/>
</dbReference>
<dbReference type="Gene3D" id="1.10.132.20">
    <property type="entry name" value="Ribosome-recycling factor"/>
    <property type="match status" value="1"/>
</dbReference>
<name>A0A8J6I1Y9_9FIRM</name>
<dbReference type="FunFam" id="3.30.1360.40:FF:000001">
    <property type="entry name" value="Ribosome-recycling factor"/>
    <property type="match status" value="1"/>
</dbReference>